<gene>
    <name evidence="1" type="ORF">NCLIV_057270</name>
</gene>
<accession>F0VNK8</accession>
<evidence type="ECO:0000313" key="2">
    <source>
        <dbReference type="Proteomes" id="UP000007494"/>
    </source>
</evidence>
<dbReference type="InParanoid" id="F0VNK8"/>
<dbReference type="InterPro" id="IPR029055">
    <property type="entry name" value="Ntn_hydrolases_N"/>
</dbReference>
<evidence type="ECO:0000313" key="1">
    <source>
        <dbReference type="EMBL" id="CBZ55304.1"/>
    </source>
</evidence>
<dbReference type="Proteomes" id="UP000007494">
    <property type="component" value="Chromosome XI"/>
</dbReference>
<dbReference type="SUPFAM" id="SSF56235">
    <property type="entry name" value="N-terminal nucleophile aminohydrolases (Ntn hydrolases)"/>
    <property type="match status" value="1"/>
</dbReference>
<name>F0VNK8_NEOCL</name>
<dbReference type="GeneID" id="13440717"/>
<dbReference type="RefSeq" id="XP_003885332.1">
    <property type="nucleotide sequence ID" value="XM_003885283.1"/>
</dbReference>
<organism evidence="1 2">
    <name type="scientific">Neospora caninum (strain Liverpool)</name>
    <dbReference type="NCBI Taxonomy" id="572307"/>
    <lineage>
        <taxon>Eukaryota</taxon>
        <taxon>Sar</taxon>
        <taxon>Alveolata</taxon>
        <taxon>Apicomplexa</taxon>
        <taxon>Conoidasida</taxon>
        <taxon>Coccidia</taxon>
        <taxon>Eucoccidiorida</taxon>
        <taxon>Eimeriorina</taxon>
        <taxon>Sarcocystidae</taxon>
        <taxon>Neospora</taxon>
    </lineage>
</organism>
<dbReference type="AlphaFoldDB" id="F0VNK8"/>
<keyword evidence="2" id="KW-1185">Reference proteome</keyword>
<sequence>MSFFCFASPPVCTLSPSRRLCRLCCVFQNEEELMETLSQSLLAAVDRDCVAGWGAVVHVMTPNKITTRQLKCRMD</sequence>
<dbReference type="OrthoDB" id="204949at2759"/>
<proteinExistence type="predicted"/>
<dbReference type="EMBL" id="FR823392">
    <property type="protein sequence ID" value="CBZ55304.1"/>
    <property type="molecule type" value="Genomic_DNA"/>
</dbReference>
<protein>
    <submittedName>
        <fullName evidence="1">Uncharacterized protein</fullName>
    </submittedName>
</protein>
<dbReference type="Gene3D" id="3.60.20.10">
    <property type="entry name" value="Glutamine Phosphoribosylpyrophosphate, subunit 1, domain 1"/>
    <property type="match status" value="1"/>
</dbReference>
<dbReference type="eggNOG" id="KOG0180">
    <property type="taxonomic scope" value="Eukaryota"/>
</dbReference>
<reference evidence="2" key="1">
    <citation type="journal article" date="2012" name="PLoS Pathog.">
        <title>Comparative genomics of the apicomplexan parasites Toxoplasma gondii and Neospora caninum: Coccidia differing in host range and transmission strategy.</title>
        <authorList>
            <person name="Reid A.J."/>
            <person name="Vermont S.J."/>
            <person name="Cotton J.A."/>
            <person name="Harris D."/>
            <person name="Hill-Cawthorne G.A."/>
            <person name="Konen-Waisman S."/>
            <person name="Latham S.M."/>
            <person name="Mourier T."/>
            <person name="Norton R."/>
            <person name="Quail M.A."/>
            <person name="Sanders M."/>
            <person name="Shanmugam D."/>
            <person name="Sohal A."/>
            <person name="Wasmuth J.D."/>
            <person name="Brunk B."/>
            <person name="Grigg M.E."/>
            <person name="Howard J.C."/>
            <person name="Parkinson J."/>
            <person name="Roos D.S."/>
            <person name="Trees A.J."/>
            <person name="Berriman M."/>
            <person name="Pain A."/>
            <person name="Wastling J.M."/>
        </authorList>
    </citation>
    <scope>NUCLEOTIDE SEQUENCE [LARGE SCALE GENOMIC DNA]</scope>
    <source>
        <strain evidence="2">Liverpool</strain>
    </source>
</reference>
<dbReference type="VEuPathDB" id="ToxoDB:NCLIV_057270"/>